<feature type="transmembrane region" description="Helical" evidence="7">
    <location>
        <begin position="151"/>
        <end position="171"/>
    </location>
</feature>
<gene>
    <name evidence="9" type="ORF">LMG26845_02056</name>
</gene>
<evidence type="ECO:0000256" key="1">
    <source>
        <dbReference type="ARBA" id="ARBA00004651"/>
    </source>
</evidence>
<evidence type="ECO:0000256" key="3">
    <source>
        <dbReference type="ARBA" id="ARBA00022475"/>
    </source>
</evidence>
<dbReference type="Gene3D" id="1.10.3720.10">
    <property type="entry name" value="MetI-like"/>
    <property type="match status" value="1"/>
</dbReference>
<feature type="transmembrane region" description="Helical" evidence="7">
    <location>
        <begin position="87"/>
        <end position="113"/>
    </location>
</feature>
<dbReference type="RefSeq" id="WP_054432824.1">
    <property type="nucleotide sequence ID" value="NZ_CADIJR010000014.1"/>
</dbReference>
<evidence type="ECO:0000313" key="10">
    <source>
        <dbReference type="Proteomes" id="UP000507979"/>
    </source>
</evidence>
<dbReference type="PANTHER" id="PTHR30151">
    <property type="entry name" value="ALKANE SULFONATE ABC TRANSPORTER-RELATED, MEMBRANE SUBUNIT"/>
    <property type="match status" value="1"/>
</dbReference>
<dbReference type="SUPFAM" id="SSF161098">
    <property type="entry name" value="MetI-like"/>
    <property type="match status" value="1"/>
</dbReference>
<feature type="transmembrane region" description="Helical" evidence="7">
    <location>
        <begin position="35"/>
        <end position="53"/>
    </location>
</feature>
<feature type="transmembrane region" description="Helical" evidence="7">
    <location>
        <begin position="242"/>
        <end position="266"/>
    </location>
</feature>
<dbReference type="PROSITE" id="PS50928">
    <property type="entry name" value="ABC_TM1"/>
    <property type="match status" value="1"/>
</dbReference>
<dbReference type="GO" id="GO:0005886">
    <property type="term" value="C:plasma membrane"/>
    <property type="evidence" value="ECO:0007669"/>
    <property type="project" value="UniProtKB-SubCell"/>
</dbReference>
<dbReference type="AlphaFoldDB" id="A0A6J4ZTS4"/>
<feature type="transmembrane region" description="Helical" evidence="7">
    <location>
        <begin position="192"/>
        <end position="222"/>
    </location>
</feature>
<keyword evidence="5 7" id="KW-1133">Transmembrane helix</keyword>
<dbReference type="InterPro" id="IPR000515">
    <property type="entry name" value="MetI-like"/>
</dbReference>
<organism evidence="9 10">
    <name type="scientific">Achromobacter insuavis</name>
    <dbReference type="NCBI Taxonomy" id="1287735"/>
    <lineage>
        <taxon>Bacteria</taxon>
        <taxon>Pseudomonadati</taxon>
        <taxon>Pseudomonadota</taxon>
        <taxon>Betaproteobacteria</taxon>
        <taxon>Burkholderiales</taxon>
        <taxon>Alcaligenaceae</taxon>
        <taxon>Achromobacter</taxon>
    </lineage>
</organism>
<evidence type="ECO:0000259" key="8">
    <source>
        <dbReference type="PROSITE" id="PS50928"/>
    </source>
</evidence>
<proteinExistence type="inferred from homology"/>
<name>A0A6J4ZTS4_9BURK</name>
<accession>A0A6J4ZTS4</accession>
<dbReference type="Pfam" id="PF00528">
    <property type="entry name" value="BPD_transp_1"/>
    <property type="match status" value="1"/>
</dbReference>
<dbReference type="InterPro" id="IPR035906">
    <property type="entry name" value="MetI-like_sf"/>
</dbReference>
<keyword evidence="6 7" id="KW-0472">Membrane</keyword>
<keyword evidence="4 7" id="KW-0812">Transmembrane</keyword>
<dbReference type="GeneID" id="92897910"/>
<comment type="subcellular location">
    <subcellularLocation>
        <location evidence="1 7">Cell membrane</location>
        <topology evidence="1 7">Multi-pass membrane protein</topology>
    </subcellularLocation>
</comment>
<dbReference type="PANTHER" id="PTHR30151:SF19">
    <property type="entry name" value="ABC TRANSPORTER PERMEASE"/>
    <property type="match status" value="1"/>
</dbReference>
<evidence type="ECO:0000256" key="2">
    <source>
        <dbReference type="ARBA" id="ARBA00022448"/>
    </source>
</evidence>
<evidence type="ECO:0000256" key="5">
    <source>
        <dbReference type="ARBA" id="ARBA00022989"/>
    </source>
</evidence>
<dbReference type="CDD" id="cd06261">
    <property type="entry name" value="TM_PBP2"/>
    <property type="match status" value="1"/>
</dbReference>
<evidence type="ECO:0000313" key="9">
    <source>
        <dbReference type="EMBL" id="CAB3640850.1"/>
    </source>
</evidence>
<dbReference type="Proteomes" id="UP000507979">
    <property type="component" value="Unassembled WGS sequence"/>
</dbReference>
<reference evidence="9 10" key="1">
    <citation type="submission" date="2020-04" db="EMBL/GenBank/DDBJ databases">
        <authorList>
            <person name="De Canck E."/>
        </authorList>
    </citation>
    <scope>NUCLEOTIDE SEQUENCE [LARGE SCALE GENOMIC DNA]</scope>
    <source>
        <strain evidence="9 10">LMG 26845</strain>
    </source>
</reference>
<keyword evidence="2 7" id="KW-0813">Transport</keyword>
<evidence type="ECO:0000256" key="7">
    <source>
        <dbReference type="RuleBase" id="RU363032"/>
    </source>
</evidence>
<feature type="transmembrane region" description="Helical" evidence="7">
    <location>
        <begin position="125"/>
        <end position="145"/>
    </location>
</feature>
<evidence type="ECO:0000256" key="4">
    <source>
        <dbReference type="ARBA" id="ARBA00022692"/>
    </source>
</evidence>
<dbReference type="EMBL" id="CADIJR010000014">
    <property type="protein sequence ID" value="CAB3640850.1"/>
    <property type="molecule type" value="Genomic_DNA"/>
</dbReference>
<feature type="domain" description="ABC transmembrane type-1" evidence="8">
    <location>
        <begin position="87"/>
        <end position="266"/>
    </location>
</feature>
<dbReference type="GO" id="GO:0055085">
    <property type="term" value="P:transmembrane transport"/>
    <property type="evidence" value="ECO:0007669"/>
    <property type="project" value="InterPro"/>
</dbReference>
<keyword evidence="10" id="KW-1185">Reference proteome</keyword>
<comment type="similarity">
    <text evidence="7">Belongs to the binding-protein-dependent transport system permease family.</text>
</comment>
<protein>
    <recommendedName>
        <fullName evidence="8">ABC transmembrane type-1 domain-containing protein</fullName>
    </recommendedName>
</protein>
<sequence length="278" mass="30690">MNAPIANTVPLRAVPAPSQKYQDYLRRDRARRRNIRIAQALLLVVFLCAWEILPRMHILNPLLTSYPSALWPTFLELWSQGNLAHHILTTLSATLVGFTLSMVIGIIVAAALWWSDFLYKVLDPFLVVANAMPKIAFVPIFYLWLGSDYAVYGMAVAIAVFVTIMVVYAGFRAIDLNKVKLARTFGASRWQVLTKVVLPGSVPTLIAAVKMNIGLALVGVIVGEFQSADSGLGFLIMNGSQVFKLNIVMTAIAMLALISSVMYLVVYRIEAAVARRYG</sequence>
<evidence type="ECO:0000256" key="6">
    <source>
        <dbReference type="ARBA" id="ARBA00023136"/>
    </source>
</evidence>
<keyword evidence="3" id="KW-1003">Cell membrane</keyword>